<dbReference type="OMA" id="CQEIRIN"/>
<protein>
    <submittedName>
        <fullName evidence="2">Uncharacterized protein</fullName>
    </submittedName>
</protein>
<feature type="compositionally biased region" description="Low complexity" evidence="1">
    <location>
        <begin position="617"/>
        <end position="632"/>
    </location>
</feature>
<feature type="compositionally biased region" description="Basic and acidic residues" evidence="1">
    <location>
        <begin position="478"/>
        <end position="502"/>
    </location>
</feature>
<feature type="compositionally biased region" description="Polar residues" evidence="1">
    <location>
        <begin position="976"/>
        <end position="1000"/>
    </location>
</feature>
<proteinExistence type="predicted"/>
<comment type="caution">
    <text evidence="2">The sequence shown here is derived from an EMBL/GenBank/DDBJ whole genome shotgun (WGS) entry which is preliminary data.</text>
</comment>
<dbReference type="EMBL" id="LJIJ01000680">
    <property type="protein sequence ID" value="ODM95383.1"/>
    <property type="molecule type" value="Genomic_DNA"/>
</dbReference>
<feature type="compositionally biased region" description="Polar residues" evidence="1">
    <location>
        <begin position="590"/>
        <end position="604"/>
    </location>
</feature>
<keyword evidence="3" id="KW-1185">Reference proteome</keyword>
<evidence type="ECO:0000256" key="1">
    <source>
        <dbReference type="SAM" id="MobiDB-lite"/>
    </source>
</evidence>
<feature type="region of interest" description="Disordered" evidence="1">
    <location>
        <begin position="774"/>
        <end position="1273"/>
    </location>
</feature>
<dbReference type="Proteomes" id="UP000094527">
    <property type="component" value="Unassembled WGS sequence"/>
</dbReference>
<feature type="compositionally biased region" description="Polar residues" evidence="1">
    <location>
        <begin position="1173"/>
        <end position="1182"/>
    </location>
</feature>
<gene>
    <name evidence="2" type="ORF">Ocin01_11295</name>
</gene>
<feature type="compositionally biased region" description="Polar residues" evidence="1">
    <location>
        <begin position="854"/>
        <end position="867"/>
    </location>
</feature>
<organism evidence="2 3">
    <name type="scientific">Orchesella cincta</name>
    <name type="common">Springtail</name>
    <name type="synonym">Podura cincta</name>
    <dbReference type="NCBI Taxonomy" id="48709"/>
    <lineage>
        <taxon>Eukaryota</taxon>
        <taxon>Metazoa</taxon>
        <taxon>Ecdysozoa</taxon>
        <taxon>Arthropoda</taxon>
        <taxon>Hexapoda</taxon>
        <taxon>Collembola</taxon>
        <taxon>Entomobryomorpha</taxon>
        <taxon>Entomobryoidea</taxon>
        <taxon>Orchesellidae</taxon>
        <taxon>Orchesellinae</taxon>
        <taxon>Orchesella</taxon>
    </lineage>
</organism>
<feature type="compositionally biased region" description="Basic and acidic residues" evidence="1">
    <location>
        <begin position="1189"/>
        <end position="1199"/>
    </location>
</feature>
<feature type="compositionally biased region" description="Low complexity" evidence="1">
    <location>
        <begin position="1075"/>
        <end position="1085"/>
    </location>
</feature>
<feature type="compositionally biased region" description="Basic and acidic residues" evidence="1">
    <location>
        <begin position="794"/>
        <end position="809"/>
    </location>
</feature>
<feature type="compositionally biased region" description="Polar residues" evidence="1">
    <location>
        <begin position="552"/>
        <end position="567"/>
    </location>
</feature>
<accession>A0A1D2MQP9</accession>
<reference evidence="2 3" key="1">
    <citation type="journal article" date="2016" name="Genome Biol. Evol.">
        <title>Gene Family Evolution Reflects Adaptation to Soil Environmental Stressors in the Genome of the Collembolan Orchesella cincta.</title>
        <authorList>
            <person name="Faddeeva-Vakhrusheva A."/>
            <person name="Derks M.F."/>
            <person name="Anvar S.Y."/>
            <person name="Agamennone V."/>
            <person name="Suring W."/>
            <person name="Smit S."/>
            <person name="van Straalen N.M."/>
            <person name="Roelofs D."/>
        </authorList>
    </citation>
    <scope>NUCLEOTIDE SEQUENCE [LARGE SCALE GENOMIC DNA]</scope>
    <source>
        <tissue evidence="2">Mixed pool</tissue>
    </source>
</reference>
<name>A0A1D2MQP9_ORCCI</name>
<feature type="compositionally biased region" description="Gly residues" evidence="1">
    <location>
        <begin position="829"/>
        <end position="838"/>
    </location>
</feature>
<feature type="region of interest" description="Disordered" evidence="1">
    <location>
        <begin position="467"/>
        <end position="641"/>
    </location>
</feature>
<feature type="compositionally biased region" description="Polar residues" evidence="1">
    <location>
        <begin position="1093"/>
        <end position="1105"/>
    </location>
</feature>
<evidence type="ECO:0000313" key="2">
    <source>
        <dbReference type="EMBL" id="ODM95383.1"/>
    </source>
</evidence>
<feature type="region of interest" description="Disordered" evidence="1">
    <location>
        <begin position="142"/>
        <end position="198"/>
    </location>
</feature>
<dbReference type="AlphaFoldDB" id="A0A1D2MQP9"/>
<feature type="compositionally biased region" description="Pro residues" evidence="1">
    <location>
        <begin position="1214"/>
        <end position="1235"/>
    </location>
</feature>
<feature type="compositionally biased region" description="Low complexity" evidence="1">
    <location>
        <begin position="163"/>
        <end position="183"/>
    </location>
</feature>
<feature type="compositionally biased region" description="Low complexity" evidence="1">
    <location>
        <begin position="881"/>
        <end position="929"/>
    </location>
</feature>
<feature type="compositionally biased region" description="Basic and acidic residues" evidence="1">
    <location>
        <begin position="186"/>
        <end position="198"/>
    </location>
</feature>
<sequence length="1273" mass="133736">MVRVRRNPSTTATSYKNSKSSCNNFSKYGSSRLPSIPEISLTEITPICSNESLGFELGLSEIEELDEENANKVVIAHQSEAQNDRFSTAVISSPQINWTRSINNNTHISRIPHFIHPESNQRYEAVKIEKGVETVVFKAKVGADDKASTSSKGTSSKKRESKTSSSSKSTSEPGKTPKPTKATKSSKHEKIPDKKLEETGEIVDYDQISLDNEVESTNKTRSIGAHRDTIFSKNTETTEGASWFGHDRGFSFDSGYDNPSLNMPNNYAPPYSPFPPDPSYYQFGYPTPPPPPPTYFGPPPFGFGPPAPPPQPLSNNCPCPSSIQNSGMCQEIRINVDKVPPEVTTRKVPCPSGNGTTNPACQQPVSSASAQVCDPLTPVQVTCTPIMCSVIPPNCSNSCNQSSRPSCRCGRFAPIRNPQCTACQRCRVLKYCKSIITVSRKERTSVQMGGGGGGTCDCGSSQNYNGNNNGGGSGGRNNESEYSSKFKDWSKETPDNQKRREGSFGSGKNEGANGSPDNSAGGRDANGNEIGFDQNRRDSNGTGPEGLFGDSNRGTQNPNNFGASGSGESFGKNWSILPDGSIVPNGAGTMGQSESRALGQNVNGTGAMGQNAGTNGAGSNRNLPNNNSGNPNEYVYLLDPNGNLISSSGPGNNANGGNNGVINGTGGPNNGFNNGPYNGYGNELGGPFGNNGYGLVGGPNAGSGPYGPYNGYGNGAGVNLLTGGNGIGGPPNAYGPYGPGGQFPFGGNQIGFGPGGDLRNGYINDPNYRGGPLGYGNRDSLNHKGGIPKVHKSVGPDKFDDGWDWDKDPYPFGTPFKGNRRSADYPGKHGNGQNPGPGHGHDPAKGHPFGPGGPNSNRNPHAGNSNGPGAYHGNPNGPGAYHGNPNGPGAYNGNPNGPGPYHGNPNGPGAYHGNPNGPGANHGHPNSPGAYHGNPNGPGAYHGNPNGPGEVGAPGYGQIPYGNPNGQSPYYGHPNDPNNNRGSPFQNPYTSDPRFQNGSGYPNGMGNNPYHGPQSILGFHPQHPHNGHVHYPSSDRSSNFPSRAGDHPGGHVRGSNDNGHNPTHDKSVGPGPWGPWGRDWPGRGRNPLIAPFKSNSKNKGTNASPSPHAKKIKDGSTGEDDPDRYKSFGSSSGVVYDPNKDGGKIHGKSTKKPSGGSGNKHHGPRASGETDHTSSSSENSTMMLVKTITEVRKSKLMSRDDEESSSPSSSGMSPPSPHPSPVPSPPDSPPKPPKVGAPKKPQARRISDESPPRQKRKSREIHLEDSDSDDSDD</sequence>
<evidence type="ECO:0000313" key="3">
    <source>
        <dbReference type="Proteomes" id="UP000094527"/>
    </source>
</evidence>
<dbReference type="STRING" id="48709.A0A1D2MQP9"/>